<dbReference type="AlphaFoldDB" id="A0A182FZL0"/>
<feature type="transmembrane region" description="Helical" evidence="6">
    <location>
        <begin position="112"/>
        <end position="129"/>
    </location>
</feature>
<feature type="transmembrane region" description="Helical" evidence="6">
    <location>
        <begin position="35"/>
        <end position="61"/>
    </location>
</feature>
<dbReference type="GO" id="GO:0005886">
    <property type="term" value="C:plasma membrane"/>
    <property type="evidence" value="ECO:0007669"/>
    <property type="project" value="UniProtKB-SubCell"/>
</dbReference>
<name>A0A182FZL0_ANOAL</name>
<keyword evidence="5 6" id="KW-0472">Membrane</keyword>
<keyword evidence="3 6" id="KW-0812">Transmembrane</keyword>
<evidence type="ECO:0000256" key="3">
    <source>
        <dbReference type="ARBA" id="ARBA00022692"/>
    </source>
</evidence>
<dbReference type="EnsemblMetazoa" id="AALB015450-RA">
    <property type="protein sequence ID" value="AALB015450-PA"/>
    <property type="gene ID" value="AALB015450"/>
</dbReference>
<dbReference type="GeneID" id="118467592"/>
<comment type="similarity">
    <text evidence="6">Belongs to the insect chemoreceptor superfamily. Gustatory receptor (GR) family.</text>
</comment>
<feature type="transmembrane region" description="Helical" evidence="6">
    <location>
        <begin position="231"/>
        <end position="250"/>
    </location>
</feature>
<dbReference type="RefSeq" id="XP_035794156.1">
    <property type="nucleotide sequence ID" value="XM_035938263.1"/>
</dbReference>
<dbReference type="GO" id="GO:0007165">
    <property type="term" value="P:signal transduction"/>
    <property type="evidence" value="ECO:0007669"/>
    <property type="project" value="UniProtKB-KW"/>
</dbReference>
<evidence type="ECO:0000256" key="6">
    <source>
        <dbReference type="RuleBase" id="RU363108"/>
    </source>
</evidence>
<accession>A0A182FZL0</accession>
<reference evidence="7" key="2">
    <citation type="submission" date="2022-08" db="UniProtKB">
        <authorList>
            <consortium name="EnsemblMetazoa"/>
        </authorList>
    </citation>
    <scope>IDENTIFICATION</scope>
    <source>
        <strain evidence="7">STECLA/ALBI9_A</strain>
    </source>
</reference>
<comment type="caution">
    <text evidence="6">Lacks conserved residue(s) required for the propagation of feature annotation.</text>
</comment>
<evidence type="ECO:0000256" key="5">
    <source>
        <dbReference type="ARBA" id="ARBA00023136"/>
    </source>
</evidence>
<feature type="transmembrane region" description="Helical" evidence="6">
    <location>
        <begin position="149"/>
        <end position="169"/>
    </location>
</feature>
<dbReference type="InterPro" id="IPR013604">
    <property type="entry name" value="7TM_chemorcpt"/>
</dbReference>
<sequence>MRHFNLFYFLGIINIRYDTETQSFARDKVPCLLKFLLHLLLPNAVLLYVILIGKSGILLIVPSVHMIVFYARLATTVATMNYTLLLNYFYSSTAQMALLNDCLARIKRQKSVSFRGSTFALALFSVHYINYELNQYTYVVRFNEEMPEFTFYVVFYLIEMITVMTMLYYGCVLAAIKCTVELDCAELASRADGRVKFWSSSLNCDERWWREFERVDGLNNRKRQFCRAFEFQLLAVIANTFFASFTIFYVNLNSVLSIAHDHWIAVYSRVTESLGFFSQLIALFLTCYHCSGVKEQEEKLVQIIGRLQYGFWKKSTKLFPMDFVNFKSLMMHNIEPVSLFGLFSLDMNFYFGMLAAIVTYLVVLLQFREIELA</sequence>
<feature type="transmembrane region" description="Helical" evidence="6">
    <location>
        <begin position="349"/>
        <end position="367"/>
    </location>
</feature>
<evidence type="ECO:0000313" key="7">
    <source>
        <dbReference type="EnsemblMetazoa" id="AALB015450-PA"/>
    </source>
</evidence>
<comment type="function">
    <text evidence="6">Gustatory receptor which mediates acceptance or avoidance behavior, depending on its substrates.</text>
</comment>
<evidence type="ECO:0000313" key="8">
    <source>
        <dbReference type="Proteomes" id="UP000069272"/>
    </source>
</evidence>
<protein>
    <recommendedName>
        <fullName evidence="6">Gustatory receptor</fullName>
    </recommendedName>
</protein>
<dbReference type="Proteomes" id="UP000069272">
    <property type="component" value="Chromosome 3L"/>
</dbReference>
<dbReference type="GO" id="GO:0050909">
    <property type="term" value="P:sensory perception of taste"/>
    <property type="evidence" value="ECO:0007669"/>
    <property type="project" value="InterPro"/>
</dbReference>
<organism evidence="7 8">
    <name type="scientific">Anopheles albimanus</name>
    <name type="common">New world malaria mosquito</name>
    <dbReference type="NCBI Taxonomy" id="7167"/>
    <lineage>
        <taxon>Eukaryota</taxon>
        <taxon>Metazoa</taxon>
        <taxon>Ecdysozoa</taxon>
        <taxon>Arthropoda</taxon>
        <taxon>Hexapoda</taxon>
        <taxon>Insecta</taxon>
        <taxon>Pterygota</taxon>
        <taxon>Neoptera</taxon>
        <taxon>Endopterygota</taxon>
        <taxon>Diptera</taxon>
        <taxon>Nematocera</taxon>
        <taxon>Culicoidea</taxon>
        <taxon>Culicidae</taxon>
        <taxon>Anophelinae</taxon>
        <taxon>Anopheles</taxon>
    </lineage>
</organism>
<keyword evidence="4 6" id="KW-1133">Transmembrane helix</keyword>
<keyword evidence="6" id="KW-0675">Receptor</keyword>
<proteinExistence type="inferred from homology"/>
<feature type="transmembrane region" description="Helical" evidence="6">
    <location>
        <begin position="67"/>
        <end position="91"/>
    </location>
</feature>
<dbReference type="Pfam" id="PF08395">
    <property type="entry name" value="7tm_7"/>
    <property type="match status" value="1"/>
</dbReference>
<dbReference type="VEuPathDB" id="VectorBase:AALB015450"/>
<reference evidence="7 8" key="1">
    <citation type="journal article" date="2017" name="G3 (Bethesda)">
        <title>The Physical Genome Mapping of Anopheles albimanus Corrected Scaffold Misassemblies and Identified Interarm Rearrangements in Genus Anopheles.</title>
        <authorList>
            <person name="Artemov G.N."/>
            <person name="Peery A.N."/>
            <person name="Jiang X."/>
            <person name="Tu Z."/>
            <person name="Stegniy V.N."/>
            <person name="Sharakhova M.V."/>
            <person name="Sharakhov I.V."/>
        </authorList>
    </citation>
    <scope>NUCLEOTIDE SEQUENCE [LARGE SCALE GENOMIC DNA]</scope>
    <source>
        <strain evidence="7 8">ALBI9_A</strain>
    </source>
</reference>
<comment type="subcellular location">
    <subcellularLocation>
        <location evidence="1 6">Cell membrane</location>
        <topology evidence="1 6">Multi-pass membrane protein</topology>
    </subcellularLocation>
</comment>
<evidence type="ECO:0000256" key="1">
    <source>
        <dbReference type="ARBA" id="ARBA00004651"/>
    </source>
</evidence>
<evidence type="ECO:0000256" key="2">
    <source>
        <dbReference type="ARBA" id="ARBA00022475"/>
    </source>
</evidence>
<keyword evidence="8" id="KW-1185">Reference proteome</keyword>
<dbReference type="VEuPathDB" id="VectorBase:AALB20_031513"/>
<evidence type="ECO:0000256" key="4">
    <source>
        <dbReference type="ARBA" id="ARBA00022989"/>
    </source>
</evidence>
<keyword evidence="2 6" id="KW-1003">Cell membrane</keyword>
<keyword evidence="6" id="KW-0807">Transducer</keyword>